<sequence length="184" mass="20738">MAPDSGAAACAVINTTELLEQILSNLDMHTLLCSQQVSCQFKATIDGSATLQRALWFMADPRTTTSIDRLWNLFAMRSKTPAFRSHIHLPFGYKRSLRLIVYDVNQLAKEAGSWRKMIPVQLYRPQEPIGVSLHYPPSDIDYPLSDSFVLRYDEAPTFGQMVDDMVAEHFKLTHESCPLDEASG</sequence>
<proteinExistence type="predicted"/>
<dbReference type="EMBL" id="JAVFHQ010000025">
    <property type="protein sequence ID" value="KAK4544412.1"/>
    <property type="molecule type" value="Genomic_DNA"/>
</dbReference>
<reference evidence="1 2" key="1">
    <citation type="submission" date="2021-11" db="EMBL/GenBank/DDBJ databases">
        <title>Black yeast isolated from Biological Soil Crust.</title>
        <authorList>
            <person name="Kurbessoian T."/>
        </authorList>
    </citation>
    <scope>NUCLEOTIDE SEQUENCE [LARGE SCALE GENOMIC DNA]</scope>
    <source>
        <strain evidence="1 2">CCFEE 5522</strain>
    </source>
</reference>
<comment type="caution">
    <text evidence="1">The sequence shown here is derived from an EMBL/GenBank/DDBJ whole genome shotgun (WGS) entry which is preliminary data.</text>
</comment>
<gene>
    <name evidence="1" type="ORF">LTR36_004303</name>
</gene>
<evidence type="ECO:0008006" key="3">
    <source>
        <dbReference type="Google" id="ProtNLM"/>
    </source>
</evidence>
<evidence type="ECO:0000313" key="2">
    <source>
        <dbReference type="Proteomes" id="UP001324427"/>
    </source>
</evidence>
<accession>A0AAV9JHR8</accession>
<dbReference type="Proteomes" id="UP001324427">
    <property type="component" value="Unassembled WGS sequence"/>
</dbReference>
<dbReference type="SUPFAM" id="SSF81383">
    <property type="entry name" value="F-box domain"/>
    <property type="match status" value="1"/>
</dbReference>
<dbReference type="InterPro" id="IPR036047">
    <property type="entry name" value="F-box-like_dom_sf"/>
</dbReference>
<dbReference type="AlphaFoldDB" id="A0AAV9JHR8"/>
<organism evidence="1 2">
    <name type="scientific">Oleoguttula mirabilis</name>
    <dbReference type="NCBI Taxonomy" id="1507867"/>
    <lineage>
        <taxon>Eukaryota</taxon>
        <taxon>Fungi</taxon>
        <taxon>Dikarya</taxon>
        <taxon>Ascomycota</taxon>
        <taxon>Pezizomycotina</taxon>
        <taxon>Dothideomycetes</taxon>
        <taxon>Dothideomycetidae</taxon>
        <taxon>Mycosphaerellales</taxon>
        <taxon>Teratosphaeriaceae</taxon>
        <taxon>Oleoguttula</taxon>
    </lineage>
</organism>
<protein>
    <recommendedName>
        <fullName evidence="3">F-box domain-containing protein</fullName>
    </recommendedName>
</protein>
<evidence type="ECO:0000313" key="1">
    <source>
        <dbReference type="EMBL" id="KAK4544412.1"/>
    </source>
</evidence>
<keyword evidence="2" id="KW-1185">Reference proteome</keyword>
<name>A0AAV9JHR8_9PEZI</name>